<evidence type="ECO:0000259" key="1">
    <source>
        <dbReference type="Pfam" id="PF12080"/>
    </source>
</evidence>
<dbReference type="EMBL" id="JAPDNS010000002">
    <property type="protein sequence ID" value="MCW3487617.1"/>
    <property type="molecule type" value="Genomic_DNA"/>
</dbReference>
<dbReference type="NCBIfam" id="TIGR03517">
    <property type="entry name" value="GldM_gliding"/>
    <property type="match status" value="1"/>
</dbReference>
<keyword evidence="6" id="KW-1185">Reference proteome</keyword>
<dbReference type="Pfam" id="PF12080">
    <property type="entry name" value="GldM_4th"/>
    <property type="match status" value="1"/>
</dbReference>
<evidence type="ECO:0000259" key="3">
    <source>
        <dbReference type="Pfam" id="PF21601"/>
    </source>
</evidence>
<dbReference type="Proteomes" id="UP001207742">
    <property type="component" value="Unassembled WGS sequence"/>
</dbReference>
<protein>
    <submittedName>
        <fullName evidence="5">Gliding motility protein GldM</fullName>
    </submittedName>
</protein>
<proteinExistence type="predicted"/>
<feature type="domain" description="Gliding motility-associated protein GldM second immunoglobulin-like" evidence="4">
    <location>
        <begin position="323"/>
        <end position="402"/>
    </location>
</feature>
<dbReference type="Pfam" id="PF21601">
    <property type="entry name" value="GldM_2nd"/>
    <property type="match status" value="1"/>
</dbReference>
<name>A0ABT3IUF3_9BACT</name>
<dbReference type="InterPro" id="IPR022719">
    <property type="entry name" value="Motility-assoc_prot_GldM_C"/>
</dbReference>
<dbReference type="Pfam" id="PF21602">
    <property type="entry name" value="GldM_3rd"/>
    <property type="match status" value="1"/>
</dbReference>
<gene>
    <name evidence="5" type="primary">gldM</name>
    <name evidence="5" type="ORF">OL497_27210</name>
</gene>
<dbReference type="Pfam" id="PF12081">
    <property type="entry name" value="GldM_1st"/>
    <property type="match status" value="1"/>
</dbReference>
<dbReference type="InterPro" id="IPR048405">
    <property type="entry name" value="GldM_Ig-like-1"/>
</dbReference>
<accession>A0ABT3IUF3</accession>
<sequence length="512" mass="55106">MALPKDPRQKMINFMYLVLTAMLALNVSAEILNAFSIVNNSINTSNNSLTAKNNFIYSQFEAQMKDNAAKTAPLKAKAEEVKKLSADMYSYLESLKETIVTAAGGKDEHGEMKGKDNLDAATRIMENEKKGPDLEARLTKLRTQLLSYVDPKKKDQFEKTLPLKIEVGKSGNEHGNLNKSWTTYHFNMVPAVAAVTILGKFQNDIKNSESAIIDDLFRQIDASTFKFDKVRPFISLNSKNLMEGQTLTAQIAVGAYSTTVNPTIVVNGQTITATEGLGTFTAAASGIGEKTISGTITLPSPTGGAPESYPFTETYNVGASTTSISADKMNVLYIGLQNPISISAAGVPAESVSASINGGTISKRGSGEYVVTVSQPGKAVINVVANVDGKVKSLGQKEFRVKRVPDPVLKVGVNKGGSMKAADFKVQGGLRADLEDFEFEGVKYEVIGYRVGIQAKGREYTEGDATSAYFPGNVAGSIRSLRPGDEVYFENVKVKGPDGVVRPMPSTIFKLN</sequence>
<reference evidence="5 6" key="1">
    <citation type="submission" date="2022-10" db="EMBL/GenBank/DDBJ databases">
        <title>Chitinophaga nivalis PC15 sp. nov., isolated from Pyeongchang county, South Korea.</title>
        <authorList>
            <person name="Trinh H.N."/>
        </authorList>
    </citation>
    <scope>NUCLEOTIDE SEQUENCE [LARGE SCALE GENOMIC DNA]</scope>
    <source>
        <strain evidence="5 6">PC14</strain>
    </source>
</reference>
<evidence type="ECO:0000313" key="5">
    <source>
        <dbReference type="EMBL" id="MCW3487617.1"/>
    </source>
</evidence>
<feature type="domain" description="Gliding motility-associated protein GldM C-terminal" evidence="1">
    <location>
        <begin position="405"/>
        <end position="506"/>
    </location>
</feature>
<dbReference type="RefSeq" id="WP_264734424.1">
    <property type="nucleotide sequence ID" value="NZ_JAPDNR010000001.1"/>
</dbReference>
<feature type="domain" description="Gliding motility-associated protein GldM first immunoglobulin-like" evidence="3">
    <location>
        <begin position="222"/>
        <end position="318"/>
    </location>
</feature>
<dbReference type="InterPro" id="IPR019859">
    <property type="entry name" value="Motility-assoc_prot_GldM"/>
</dbReference>
<comment type="caution">
    <text evidence="5">The sequence shown here is derived from an EMBL/GenBank/DDBJ whole genome shotgun (WGS) entry which is preliminary data.</text>
</comment>
<dbReference type="InterPro" id="IPR022720">
    <property type="entry name" value="Motility-assoc_prot_GldM_N"/>
</dbReference>
<evidence type="ECO:0000259" key="2">
    <source>
        <dbReference type="Pfam" id="PF12081"/>
    </source>
</evidence>
<organism evidence="5 6">
    <name type="scientific">Chitinophaga nivalis</name>
    <dbReference type="NCBI Taxonomy" id="2991709"/>
    <lineage>
        <taxon>Bacteria</taxon>
        <taxon>Pseudomonadati</taxon>
        <taxon>Bacteroidota</taxon>
        <taxon>Chitinophagia</taxon>
        <taxon>Chitinophagales</taxon>
        <taxon>Chitinophagaceae</taxon>
        <taxon>Chitinophaga</taxon>
    </lineage>
</organism>
<feature type="domain" description="Gliding motility-associated protein GldM N-terminal" evidence="2">
    <location>
        <begin position="30"/>
        <end position="217"/>
    </location>
</feature>
<dbReference type="InterPro" id="IPR048406">
    <property type="entry name" value="GldM_Ig-like-2"/>
</dbReference>
<evidence type="ECO:0000259" key="4">
    <source>
        <dbReference type="Pfam" id="PF21602"/>
    </source>
</evidence>
<evidence type="ECO:0000313" key="6">
    <source>
        <dbReference type="Proteomes" id="UP001207742"/>
    </source>
</evidence>